<sequence length="538" mass="59174">MSSHDPAPDTESAHVVDSTPLQDRTLPAQAWPVAIWLALCGIVFAPTWLSLFGKWVELDQSYGHGFLVLALTLWLIIRALPVGPGRGLAALPLMTPALAFATAGAAALWTLAWLTGVEFVQQLLVPAIIYGGLVLILGAGALYRMSVPVGILYFAMPVWDYLNYPLQWLTTKASEFALWAINIEADIYGFFVKIPQGTFEVAGGCSGLRYLLVSLLLGILYAHLYLDKRQQIVKLILSAILVSLITNWVRVAAIIAIGYYTDMQSPLIQDHDNFGWYLYAGAMIPWFWYARRLESDPASATGAAASPDAVSTETETPVRRWLWIAVAAVILCIPAGTQLMHGMTAKANEFAPIVMPGELSTNAGGEPWTRIAFRFPDAPRAEMKGFTQKYEGSYVALESKQQMTIDIYLYSREEHRAELIQYNNSLFDGRLWRPLDTYAAELPGFQWLELEHRGSGERSAVLYSYVIGGSFYTGGVSAKIGQLESLFLKGRSDAALLYSSAPCAEADCAAARQTLLGLMQTQLSDIESAIFKAYSDSH</sequence>
<keyword evidence="2" id="KW-1003">Cell membrane</keyword>
<keyword evidence="3" id="KW-0645">Protease</keyword>
<feature type="transmembrane region" description="Helical" evidence="8">
    <location>
        <begin position="127"/>
        <end position="156"/>
    </location>
</feature>
<keyword evidence="4 8" id="KW-0812">Transmembrane</keyword>
<feature type="transmembrane region" description="Helical" evidence="8">
    <location>
        <begin position="273"/>
        <end position="289"/>
    </location>
</feature>
<dbReference type="InterPro" id="IPR019127">
    <property type="entry name" value="Exosortase"/>
</dbReference>
<comment type="subcellular location">
    <subcellularLocation>
        <location evidence="1">Cell membrane</location>
        <topology evidence="1">Multi-pass membrane protein</topology>
    </subcellularLocation>
</comment>
<keyword evidence="11" id="KW-1185">Reference proteome</keyword>
<dbReference type="Pfam" id="PF09721">
    <property type="entry name" value="Exosortase_EpsH"/>
    <property type="match status" value="1"/>
</dbReference>
<feature type="domain" description="Methanolan biosynthesis EpsI" evidence="9">
    <location>
        <begin position="326"/>
        <end position="523"/>
    </location>
</feature>
<gene>
    <name evidence="10" type="ORF">GCM10022278_38720</name>
</gene>
<accession>A0ABP7Q8F2</accession>
<keyword evidence="5" id="KW-0378">Hydrolase</keyword>
<keyword evidence="6 8" id="KW-1133">Transmembrane helix</keyword>
<dbReference type="Proteomes" id="UP001501337">
    <property type="component" value="Unassembled WGS sequence"/>
</dbReference>
<dbReference type="Pfam" id="PF11984">
    <property type="entry name" value="DUF3485"/>
    <property type="match status" value="1"/>
</dbReference>
<feature type="transmembrane region" description="Helical" evidence="8">
    <location>
        <begin position="30"/>
        <end position="49"/>
    </location>
</feature>
<feature type="transmembrane region" description="Helical" evidence="8">
    <location>
        <begin position="232"/>
        <end position="261"/>
    </location>
</feature>
<dbReference type="InterPro" id="IPR014263">
    <property type="entry name" value="Methanolan_biosynth_EpsI"/>
</dbReference>
<dbReference type="RefSeq" id="WP_344809517.1">
    <property type="nucleotide sequence ID" value="NZ_BAABBO010000022.1"/>
</dbReference>
<name>A0ABP7Q8F2_9GAMM</name>
<feature type="transmembrane region" description="Helical" evidence="8">
    <location>
        <begin position="321"/>
        <end position="340"/>
    </location>
</feature>
<feature type="transmembrane region" description="Helical" evidence="8">
    <location>
        <begin position="61"/>
        <end position="81"/>
    </location>
</feature>
<comment type="caution">
    <text evidence="10">The sequence shown here is derived from an EMBL/GenBank/DDBJ whole genome shotgun (WGS) entry which is preliminary data.</text>
</comment>
<dbReference type="NCBIfam" id="TIGR02602">
    <property type="entry name" value="8TM_EpsH"/>
    <property type="match status" value="1"/>
</dbReference>
<dbReference type="InterPro" id="IPR026392">
    <property type="entry name" value="Exo/Archaeosortase_dom"/>
</dbReference>
<evidence type="ECO:0000256" key="8">
    <source>
        <dbReference type="SAM" id="Phobius"/>
    </source>
</evidence>
<keyword evidence="7 8" id="KW-0472">Membrane</keyword>
<evidence type="ECO:0000256" key="1">
    <source>
        <dbReference type="ARBA" id="ARBA00004651"/>
    </source>
</evidence>
<evidence type="ECO:0000256" key="4">
    <source>
        <dbReference type="ARBA" id="ARBA00022692"/>
    </source>
</evidence>
<evidence type="ECO:0000256" key="2">
    <source>
        <dbReference type="ARBA" id="ARBA00022475"/>
    </source>
</evidence>
<feature type="transmembrane region" description="Helical" evidence="8">
    <location>
        <begin position="207"/>
        <end position="226"/>
    </location>
</feature>
<evidence type="ECO:0000256" key="7">
    <source>
        <dbReference type="ARBA" id="ARBA00023136"/>
    </source>
</evidence>
<evidence type="ECO:0000256" key="6">
    <source>
        <dbReference type="ARBA" id="ARBA00022989"/>
    </source>
</evidence>
<evidence type="ECO:0000313" key="11">
    <source>
        <dbReference type="Proteomes" id="UP001501337"/>
    </source>
</evidence>
<dbReference type="InterPro" id="IPR013426">
    <property type="entry name" value="EpsH-like"/>
</dbReference>
<evidence type="ECO:0000256" key="5">
    <source>
        <dbReference type="ARBA" id="ARBA00022801"/>
    </source>
</evidence>
<evidence type="ECO:0000256" key="3">
    <source>
        <dbReference type="ARBA" id="ARBA00022670"/>
    </source>
</evidence>
<dbReference type="NCBIfam" id="TIGR04178">
    <property type="entry name" value="exo_archaeo"/>
    <property type="match status" value="1"/>
</dbReference>
<proteinExistence type="predicted"/>
<evidence type="ECO:0000259" key="9">
    <source>
        <dbReference type="Pfam" id="PF11984"/>
    </source>
</evidence>
<organism evidence="10 11">
    <name type="scientific">Allohahella marinimesophila</name>
    <dbReference type="NCBI Taxonomy" id="1054972"/>
    <lineage>
        <taxon>Bacteria</taxon>
        <taxon>Pseudomonadati</taxon>
        <taxon>Pseudomonadota</taxon>
        <taxon>Gammaproteobacteria</taxon>
        <taxon>Oceanospirillales</taxon>
        <taxon>Hahellaceae</taxon>
        <taxon>Allohahella</taxon>
    </lineage>
</organism>
<evidence type="ECO:0000313" key="10">
    <source>
        <dbReference type="EMBL" id="GAA3978317.1"/>
    </source>
</evidence>
<protein>
    <recommendedName>
        <fullName evidence="9">Methanolan biosynthesis EpsI domain-containing protein</fullName>
    </recommendedName>
</protein>
<feature type="transmembrane region" description="Helical" evidence="8">
    <location>
        <begin position="93"/>
        <end position="115"/>
    </location>
</feature>
<reference evidence="11" key="1">
    <citation type="journal article" date="2019" name="Int. J. Syst. Evol. Microbiol.">
        <title>The Global Catalogue of Microorganisms (GCM) 10K type strain sequencing project: providing services to taxonomists for standard genome sequencing and annotation.</title>
        <authorList>
            <consortium name="The Broad Institute Genomics Platform"/>
            <consortium name="The Broad Institute Genome Sequencing Center for Infectious Disease"/>
            <person name="Wu L."/>
            <person name="Ma J."/>
        </authorList>
    </citation>
    <scope>NUCLEOTIDE SEQUENCE [LARGE SCALE GENOMIC DNA]</scope>
    <source>
        <strain evidence="11">JCM 17555</strain>
    </source>
</reference>
<dbReference type="EMBL" id="BAABBO010000022">
    <property type="protein sequence ID" value="GAA3978317.1"/>
    <property type="molecule type" value="Genomic_DNA"/>
</dbReference>